<dbReference type="GO" id="GO:0004029">
    <property type="term" value="F:aldehyde dehydrogenase (NAD+) activity"/>
    <property type="evidence" value="ECO:0007669"/>
    <property type="project" value="TreeGrafter"/>
</dbReference>
<dbReference type="AlphaFoldDB" id="A0A1I0LBM5"/>
<dbReference type="EMBL" id="FOHX01000014">
    <property type="protein sequence ID" value="SEU36966.1"/>
    <property type="molecule type" value="Genomic_DNA"/>
</dbReference>
<proteinExistence type="predicted"/>
<dbReference type="Gene3D" id="3.40.50.720">
    <property type="entry name" value="NAD(P)-binding Rossmann-like Domain"/>
    <property type="match status" value="1"/>
</dbReference>
<feature type="compositionally biased region" description="Low complexity" evidence="1">
    <location>
        <begin position="254"/>
        <end position="271"/>
    </location>
</feature>
<dbReference type="STRING" id="568860.SAMN05421811_11455"/>
<evidence type="ECO:0000313" key="4">
    <source>
        <dbReference type="Proteomes" id="UP000199361"/>
    </source>
</evidence>
<dbReference type="SUPFAM" id="SSF51735">
    <property type="entry name" value="NAD(P)-binding Rossmann-fold domains"/>
    <property type="match status" value="1"/>
</dbReference>
<protein>
    <submittedName>
        <fullName evidence="3">Nucleoside-diphosphate-sugar epimerase</fullName>
    </submittedName>
</protein>
<feature type="domain" description="NAD-dependent epimerase/dehydratase" evidence="2">
    <location>
        <begin position="11"/>
        <end position="227"/>
    </location>
</feature>
<dbReference type="InterPro" id="IPR051783">
    <property type="entry name" value="NAD(P)-dependent_oxidoreduct"/>
</dbReference>
<dbReference type="Pfam" id="PF01370">
    <property type="entry name" value="Epimerase"/>
    <property type="match status" value="1"/>
</dbReference>
<dbReference type="PANTHER" id="PTHR48079">
    <property type="entry name" value="PROTEIN YEEZ"/>
    <property type="match status" value="1"/>
</dbReference>
<dbReference type="Proteomes" id="UP000199361">
    <property type="component" value="Unassembled WGS sequence"/>
</dbReference>
<reference evidence="3 4" key="1">
    <citation type="submission" date="2016-10" db="EMBL/GenBank/DDBJ databases">
        <authorList>
            <person name="de Groot N.N."/>
        </authorList>
    </citation>
    <scope>NUCLEOTIDE SEQUENCE [LARGE SCALE GENOMIC DNA]</scope>
    <source>
        <strain evidence="3 4">CGMCC 4.5598</strain>
    </source>
</reference>
<organism evidence="3 4">
    <name type="scientific">Nonomuraea wenchangensis</name>
    <dbReference type="NCBI Taxonomy" id="568860"/>
    <lineage>
        <taxon>Bacteria</taxon>
        <taxon>Bacillati</taxon>
        <taxon>Actinomycetota</taxon>
        <taxon>Actinomycetes</taxon>
        <taxon>Streptosporangiales</taxon>
        <taxon>Streptosporangiaceae</taxon>
        <taxon>Nonomuraea</taxon>
    </lineage>
</organism>
<feature type="region of interest" description="Disordered" evidence="1">
    <location>
        <begin position="300"/>
        <end position="337"/>
    </location>
</feature>
<feature type="compositionally biased region" description="Basic and acidic residues" evidence="1">
    <location>
        <begin position="274"/>
        <end position="283"/>
    </location>
</feature>
<dbReference type="RefSeq" id="WP_218156050.1">
    <property type="nucleotide sequence ID" value="NZ_FOHX01000014.1"/>
</dbReference>
<evidence type="ECO:0000313" key="3">
    <source>
        <dbReference type="EMBL" id="SEU36966.1"/>
    </source>
</evidence>
<evidence type="ECO:0000256" key="1">
    <source>
        <dbReference type="SAM" id="MobiDB-lite"/>
    </source>
</evidence>
<dbReference type="GO" id="GO:0005737">
    <property type="term" value="C:cytoplasm"/>
    <property type="evidence" value="ECO:0007669"/>
    <property type="project" value="TreeGrafter"/>
</dbReference>
<name>A0A1I0LBM5_9ACTN</name>
<dbReference type="PANTHER" id="PTHR48079:SF6">
    <property type="entry name" value="NAD(P)-BINDING DOMAIN-CONTAINING PROTEIN-RELATED"/>
    <property type="match status" value="1"/>
</dbReference>
<evidence type="ECO:0000259" key="2">
    <source>
        <dbReference type="Pfam" id="PF01370"/>
    </source>
</evidence>
<dbReference type="InterPro" id="IPR036291">
    <property type="entry name" value="NAD(P)-bd_dom_sf"/>
</dbReference>
<feature type="compositionally biased region" description="Basic and acidic residues" evidence="1">
    <location>
        <begin position="301"/>
        <end position="310"/>
    </location>
</feature>
<sequence length="337" mass="34777">MTSKNVSGLRIFLAGGAGVLGRRIIPLLVAAGHTVVATTRHEARTGPLRDLGATPARVDVLDAAALAAAVRDSGADVVMHQLTDLAGGDLAANAALRRDGTRNLVDAALAAGVRRIVAQSICWTYVPGEGPARESEPLDLGAPEPRRTTVAGVAAMESAVAELPEWVVLRYGLLYGPGTWFEPRGLRAAEAREGRLVAGADVTSFVHVDDAAAAALAALDWPVGHVNVCDDEPAAGLDWVPAFCRAVGAPAPPVSGASAPSVSGASANPAARGADNRHARRDLGWTPAYPSWRAGFAALAGDRDIPDTGHSRQFPSGRVGHSGGGHDESVPLRRKAR</sequence>
<keyword evidence="4" id="KW-1185">Reference proteome</keyword>
<dbReference type="InterPro" id="IPR001509">
    <property type="entry name" value="Epimerase_deHydtase"/>
</dbReference>
<gene>
    <name evidence="3" type="ORF">SAMN05421811_11455</name>
</gene>
<feature type="region of interest" description="Disordered" evidence="1">
    <location>
        <begin position="254"/>
        <end position="283"/>
    </location>
</feature>
<accession>A0A1I0LBM5</accession>